<dbReference type="GO" id="GO:0001522">
    <property type="term" value="P:pseudouridine synthesis"/>
    <property type="evidence" value="ECO:0007669"/>
    <property type="project" value="InterPro"/>
</dbReference>
<dbReference type="Proteomes" id="UP000186817">
    <property type="component" value="Unassembled WGS sequence"/>
</dbReference>
<sequence length="284" mass="30035">MAVRESDSLAVSSGLAQVTYGALTAALAEGTQWKLALAVLADMHGFPDSACFSAALTACEHDMEAACILDEIACTLGTSMCHKAGEWRNALAVFDGLIKKQVSPGEANFGAALMACADGGAWVCADQLPTPLGNDLALKLRMNYSRNSVTAGNPSTPALMQGSWQVQSRQAKVLNLASGVIAFEKPAGIRTEDLVRGVACLVSRLDHPTSGVLPLPLGIEGSLPAQSTFASARADLWVLWVRERFAIRHGLEVMLVLAKPFTGRTHQIRVHLASAPAAVLRFVD</sequence>
<comment type="caution">
    <text evidence="1">The sequence shown here is derived from an EMBL/GenBank/DDBJ whole genome shotgun (WGS) entry which is preliminary data.</text>
</comment>
<dbReference type="OrthoDB" id="10348404at2759"/>
<accession>A0A1Q9DYS4</accession>
<evidence type="ECO:0008006" key="3">
    <source>
        <dbReference type="Google" id="ProtNLM"/>
    </source>
</evidence>
<evidence type="ECO:0000313" key="2">
    <source>
        <dbReference type="Proteomes" id="UP000186817"/>
    </source>
</evidence>
<dbReference type="Gene3D" id="3.30.2350.10">
    <property type="entry name" value="Pseudouridine synthase"/>
    <property type="match status" value="1"/>
</dbReference>
<dbReference type="GO" id="GO:0003723">
    <property type="term" value="F:RNA binding"/>
    <property type="evidence" value="ECO:0007669"/>
    <property type="project" value="InterPro"/>
</dbReference>
<dbReference type="SUPFAM" id="SSF55120">
    <property type="entry name" value="Pseudouridine synthase"/>
    <property type="match status" value="1"/>
</dbReference>
<dbReference type="Gene3D" id="1.25.40.10">
    <property type="entry name" value="Tetratricopeptide repeat domain"/>
    <property type="match status" value="1"/>
</dbReference>
<dbReference type="AlphaFoldDB" id="A0A1Q9DYS4"/>
<name>A0A1Q9DYS4_SYMMI</name>
<dbReference type="EMBL" id="LSRX01000331">
    <property type="protein sequence ID" value="OLQ00320.1"/>
    <property type="molecule type" value="Genomic_DNA"/>
</dbReference>
<gene>
    <name evidence="1" type="ORF">AK812_SmicGene17012</name>
</gene>
<reference evidence="1 2" key="1">
    <citation type="submission" date="2016-02" db="EMBL/GenBank/DDBJ databases">
        <title>Genome analysis of coral dinoflagellate symbionts highlights evolutionary adaptations to a symbiotic lifestyle.</title>
        <authorList>
            <person name="Aranda M."/>
            <person name="Li Y."/>
            <person name="Liew Y.J."/>
            <person name="Baumgarten S."/>
            <person name="Simakov O."/>
            <person name="Wilson M."/>
            <person name="Piel J."/>
            <person name="Ashoor H."/>
            <person name="Bougouffa S."/>
            <person name="Bajic V.B."/>
            <person name="Ryu T."/>
            <person name="Ravasi T."/>
            <person name="Bayer T."/>
            <person name="Micklem G."/>
            <person name="Kim H."/>
            <person name="Bhak J."/>
            <person name="Lajeunesse T.C."/>
            <person name="Voolstra C.R."/>
        </authorList>
    </citation>
    <scope>NUCLEOTIDE SEQUENCE [LARGE SCALE GENOMIC DNA]</scope>
    <source>
        <strain evidence="1 2">CCMP2467</strain>
    </source>
</reference>
<dbReference type="InterPro" id="IPR011990">
    <property type="entry name" value="TPR-like_helical_dom_sf"/>
</dbReference>
<protein>
    <recommendedName>
        <fullName evidence="3">Pseudouridine synthase RsuA/RluA-like domain-containing protein</fullName>
    </recommendedName>
</protein>
<organism evidence="1 2">
    <name type="scientific">Symbiodinium microadriaticum</name>
    <name type="common">Dinoflagellate</name>
    <name type="synonym">Zooxanthella microadriatica</name>
    <dbReference type="NCBI Taxonomy" id="2951"/>
    <lineage>
        <taxon>Eukaryota</taxon>
        <taxon>Sar</taxon>
        <taxon>Alveolata</taxon>
        <taxon>Dinophyceae</taxon>
        <taxon>Suessiales</taxon>
        <taxon>Symbiodiniaceae</taxon>
        <taxon>Symbiodinium</taxon>
    </lineage>
</organism>
<dbReference type="InterPro" id="IPR020103">
    <property type="entry name" value="PsdUridine_synth_cat_dom_sf"/>
</dbReference>
<evidence type="ECO:0000313" key="1">
    <source>
        <dbReference type="EMBL" id="OLQ00320.1"/>
    </source>
</evidence>
<proteinExistence type="predicted"/>
<keyword evidence="2" id="KW-1185">Reference proteome</keyword>
<dbReference type="GO" id="GO:0009982">
    <property type="term" value="F:pseudouridine synthase activity"/>
    <property type="evidence" value="ECO:0007669"/>
    <property type="project" value="InterPro"/>
</dbReference>